<dbReference type="CDD" id="cd00090">
    <property type="entry name" value="HTH_ARSR"/>
    <property type="match status" value="1"/>
</dbReference>
<dbReference type="SMART" id="SM00418">
    <property type="entry name" value="HTH_ARSR"/>
    <property type="match status" value="1"/>
</dbReference>
<comment type="caution">
    <text evidence="5">The sequence shown here is derived from an EMBL/GenBank/DDBJ whole genome shotgun (WGS) entry which is preliminary data.</text>
</comment>
<evidence type="ECO:0000313" key="5">
    <source>
        <dbReference type="EMBL" id="MBF4163505.1"/>
    </source>
</evidence>
<dbReference type="InterPro" id="IPR011991">
    <property type="entry name" value="ArsR-like_HTH"/>
</dbReference>
<dbReference type="InterPro" id="IPR036388">
    <property type="entry name" value="WH-like_DNA-bd_sf"/>
</dbReference>
<name>A0A930Y7J9_9ACTN</name>
<evidence type="ECO:0000259" key="4">
    <source>
        <dbReference type="SMART" id="SM00418"/>
    </source>
</evidence>
<keyword evidence="1" id="KW-0805">Transcription regulation</keyword>
<dbReference type="RefSeq" id="WP_194504765.1">
    <property type="nucleotide sequence ID" value="NZ_JADIVZ010000012.1"/>
</dbReference>
<keyword evidence="3" id="KW-0804">Transcription</keyword>
<reference evidence="5" key="1">
    <citation type="submission" date="2020-11" db="EMBL/GenBank/DDBJ databases">
        <title>Nocardioides sp. CBS4Y-1, whole genome shotgun sequence.</title>
        <authorList>
            <person name="Tuo L."/>
        </authorList>
    </citation>
    <scope>NUCLEOTIDE SEQUENCE</scope>
    <source>
        <strain evidence="5">CBS4Y-1</strain>
    </source>
</reference>
<dbReference type="AlphaFoldDB" id="A0A930Y7J9"/>
<dbReference type="InterPro" id="IPR036390">
    <property type="entry name" value="WH_DNA-bd_sf"/>
</dbReference>
<dbReference type="EMBL" id="JADIVZ010000012">
    <property type="protein sequence ID" value="MBF4163505.1"/>
    <property type="molecule type" value="Genomic_DNA"/>
</dbReference>
<protein>
    <submittedName>
        <fullName evidence="5">Helix-turn-helix transcriptional regulator</fullName>
    </submittedName>
</protein>
<dbReference type="PANTHER" id="PTHR33154:SF15">
    <property type="entry name" value="REGULATORY PROTEIN ARSR"/>
    <property type="match status" value="1"/>
</dbReference>
<sequence>MPRRRLTQPRELRALAHPVRIAIIEQLSLDGPLTATELADRLDETPANCSWHLRKLAEHELVEEAPSEGGRRRPWRLPVIGLEFQDADDEPETHRAATAFSEMVVGRAVERLRESHERAPREPHAWRRAATTSQSMAWLTAEELEEVNEAIRQVLLRHSERIEDPSARPEGARLCEMVAWGVPVYLMERER</sequence>
<accession>A0A930Y7J9</accession>
<keyword evidence="6" id="KW-1185">Reference proteome</keyword>
<evidence type="ECO:0000256" key="2">
    <source>
        <dbReference type="ARBA" id="ARBA00023125"/>
    </source>
</evidence>
<keyword evidence="2" id="KW-0238">DNA-binding</keyword>
<evidence type="ECO:0000256" key="1">
    <source>
        <dbReference type="ARBA" id="ARBA00023015"/>
    </source>
</evidence>
<dbReference type="SUPFAM" id="SSF46785">
    <property type="entry name" value="Winged helix' DNA-binding domain"/>
    <property type="match status" value="1"/>
</dbReference>
<evidence type="ECO:0000313" key="6">
    <source>
        <dbReference type="Proteomes" id="UP000656804"/>
    </source>
</evidence>
<dbReference type="Proteomes" id="UP000656804">
    <property type="component" value="Unassembled WGS sequence"/>
</dbReference>
<evidence type="ECO:0000256" key="3">
    <source>
        <dbReference type="ARBA" id="ARBA00023163"/>
    </source>
</evidence>
<dbReference type="PANTHER" id="PTHR33154">
    <property type="entry name" value="TRANSCRIPTIONAL REGULATOR, ARSR FAMILY"/>
    <property type="match status" value="1"/>
</dbReference>
<proteinExistence type="predicted"/>
<dbReference type="InterPro" id="IPR001845">
    <property type="entry name" value="HTH_ArsR_DNA-bd_dom"/>
</dbReference>
<feature type="domain" description="HTH arsR-type" evidence="4">
    <location>
        <begin position="10"/>
        <end position="89"/>
    </location>
</feature>
<organism evidence="5 6">
    <name type="scientific">Nocardioides acrostichi</name>
    <dbReference type="NCBI Taxonomy" id="2784339"/>
    <lineage>
        <taxon>Bacteria</taxon>
        <taxon>Bacillati</taxon>
        <taxon>Actinomycetota</taxon>
        <taxon>Actinomycetes</taxon>
        <taxon>Propionibacteriales</taxon>
        <taxon>Nocardioidaceae</taxon>
        <taxon>Nocardioides</taxon>
    </lineage>
</organism>
<dbReference type="InterPro" id="IPR051081">
    <property type="entry name" value="HTH_MetalResp_TranReg"/>
</dbReference>
<gene>
    <name evidence="5" type="ORF">ISG29_17600</name>
</gene>
<dbReference type="Gene3D" id="1.10.10.10">
    <property type="entry name" value="Winged helix-like DNA-binding domain superfamily/Winged helix DNA-binding domain"/>
    <property type="match status" value="1"/>
</dbReference>
<dbReference type="GO" id="GO:0003700">
    <property type="term" value="F:DNA-binding transcription factor activity"/>
    <property type="evidence" value="ECO:0007669"/>
    <property type="project" value="InterPro"/>
</dbReference>
<dbReference type="GO" id="GO:0003677">
    <property type="term" value="F:DNA binding"/>
    <property type="evidence" value="ECO:0007669"/>
    <property type="project" value="UniProtKB-KW"/>
</dbReference>
<dbReference type="Pfam" id="PF12840">
    <property type="entry name" value="HTH_20"/>
    <property type="match status" value="1"/>
</dbReference>